<comment type="caution">
    <text evidence="1">The sequence shown here is derived from an EMBL/GenBank/DDBJ whole genome shotgun (WGS) entry which is preliminary data.</text>
</comment>
<dbReference type="InterPro" id="IPR019546">
    <property type="entry name" value="TAT_signal_bac_arc"/>
</dbReference>
<evidence type="ECO:0000313" key="2">
    <source>
        <dbReference type="Proteomes" id="UP000295431"/>
    </source>
</evidence>
<dbReference type="PROSITE" id="PS51318">
    <property type="entry name" value="TAT"/>
    <property type="match status" value="1"/>
</dbReference>
<proteinExistence type="predicted"/>
<dbReference type="EMBL" id="SMJW01000021">
    <property type="protein sequence ID" value="TDC18315.1"/>
    <property type="molecule type" value="Genomic_DNA"/>
</dbReference>
<sequence length="50" mass="5295">MADSARPLNRRTFLVTSGLATATVLSGTAHAACREQASFRQSLRFVSGAL</sequence>
<reference evidence="1 2" key="1">
    <citation type="submission" date="2019-03" db="EMBL/GenBank/DDBJ databases">
        <title>Draft genome sequences of novel Actinobacteria.</title>
        <authorList>
            <person name="Sahin N."/>
            <person name="Ay H."/>
            <person name="Saygin H."/>
        </authorList>
    </citation>
    <scope>NUCLEOTIDE SEQUENCE [LARGE SCALE GENOMIC DNA]</scope>
    <source>
        <strain evidence="1 2">DSM 45347</strain>
    </source>
</reference>
<dbReference type="AlphaFoldDB" id="A0A4R4P813"/>
<evidence type="ECO:0000313" key="1">
    <source>
        <dbReference type="EMBL" id="TDC18315.1"/>
    </source>
</evidence>
<dbReference type="InterPro" id="IPR006311">
    <property type="entry name" value="TAT_signal"/>
</dbReference>
<protein>
    <submittedName>
        <fullName evidence="1">Twin-arginine translocation signal domain-containing protein</fullName>
    </submittedName>
</protein>
<dbReference type="Proteomes" id="UP000295431">
    <property type="component" value="Unassembled WGS sequence"/>
</dbReference>
<dbReference type="RefSeq" id="WP_131938135.1">
    <property type="nucleotide sequence ID" value="NZ_SMJW01000021.1"/>
</dbReference>
<accession>A0A4R4P813</accession>
<name>A0A4R4P813_9ACTN</name>
<keyword evidence="2" id="KW-1185">Reference proteome</keyword>
<gene>
    <name evidence="1" type="ORF">E1284_06840</name>
</gene>
<dbReference type="NCBIfam" id="TIGR01409">
    <property type="entry name" value="TAT_signal_seq"/>
    <property type="match status" value="1"/>
</dbReference>
<organism evidence="1 2">
    <name type="scientific">Actinomadura bangladeshensis</name>
    <dbReference type="NCBI Taxonomy" id="453573"/>
    <lineage>
        <taxon>Bacteria</taxon>
        <taxon>Bacillati</taxon>
        <taxon>Actinomycetota</taxon>
        <taxon>Actinomycetes</taxon>
        <taxon>Streptosporangiales</taxon>
        <taxon>Thermomonosporaceae</taxon>
        <taxon>Actinomadura</taxon>
    </lineage>
</organism>